<dbReference type="CTD" id="20210984"/>
<dbReference type="InterPro" id="IPR037692">
    <property type="entry name" value="CEP70"/>
</dbReference>
<evidence type="ECO:0000256" key="9">
    <source>
        <dbReference type="SAM" id="Coils"/>
    </source>
</evidence>
<keyword evidence="4" id="KW-0963">Cytoplasm</keyword>
<evidence type="ECO:0000313" key="13">
    <source>
        <dbReference type="Proteomes" id="UP000015101"/>
    </source>
</evidence>
<reference evidence="13" key="1">
    <citation type="submission" date="2012-12" db="EMBL/GenBank/DDBJ databases">
        <authorList>
            <person name="Hellsten U."/>
            <person name="Grimwood J."/>
            <person name="Chapman J.A."/>
            <person name="Shapiro H."/>
            <person name="Aerts A."/>
            <person name="Otillar R.P."/>
            <person name="Terry A.Y."/>
            <person name="Boore J.L."/>
            <person name="Simakov O."/>
            <person name="Marletaz F."/>
            <person name="Cho S.-J."/>
            <person name="Edsinger-Gonzales E."/>
            <person name="Havlak P."/>
            <person name="Kuo D.-H."/>
            <person name="Larsson T."/>
            <person name="Lv J."/>
            <person name="Arendt D."/>
            <person name="Savage R."/>
            <person name="Osoegawa K."/>
            <person name="de Jong P."/>
            <person name="Lindberg D.R."/>
            <person name="Seaver E.C."/>
            <person name="Weisblat D.A."/>
            <person name="Putnam N.H."/>
            <person name="Grigoriev I.V."/>
            <person name="Rokhsar D.S."/>
        </authorList>
    </citation>
    <scope>NUCLEOTIDE SEQUENCE</scope>
</reference>
<dbReference type="RefSeq" id="XP_009019782.1">
    <property type="nucleotide sequence ID" value="XM_009021534.1"/>
</dbReference>
<evidence type="ECO:0000256" key="3">
    <source>
        <dbReference type="ARBA" id="ARBA00018408"/>
    </source>
</evidence>
<dbReference type="HOGENOM" id="CLU_399166_0_0_1"/>
<feature type="region of interest" description="Disordered" evidence="10">
    <location>
        <begin position="342"/>
        <end position="363"/>
    </location>
</feature>
<dbReference type="EnsemblMetazoa" id="HelroT188678">
    <property type="protein sequence ID" value="HelroP188678"/>
    <property type="gene ID" value="HelroG188678"/>
</dbReference>
<evidence type="ECO:0000256" key="10">
    <source>
        <dbReference type="SAM" id="MobiDB-lite"/>
    </source>
</evidence>
<feature type="compositionally biased region" description="Low complexity" evidence="10">
    <location>
        <begin position="342"/>
        <end position="359"/>
    </location>
</feature>
<keyword evidence="7" id="KW-0206">Cytoskeleton</keyword>
<keyword evidence="6 9" id="KW-0175">Coiled coil</keyword>
<protein>
    <recommendedName>
        <fullName evidence="3">Centrosomal protein of 70 kDa</fullName>
    </recommendedName>
</protein>
<keyword evidence="13" id="KW-1185">Reference proteome</keyword>
<dbReference type="GO" id="GO:0043015">
    <property type="term" value="F:gamma-tubulin binding"/>
    <property type="evidence" value="ECO:0007669"/>
    <property type="project" value="InterPro"/>
</dbReference>
<feature type="coiled-coil region" evidence="9">
    <location>
        <begin position="273"/>
        <end position="307"/>
    </location>
</feature>
<evidence type="ECO:0000313" key="11">
    <source>
        <dbReference type="EMBL" id="ESO02374.1"/>
    </source>
</evidence>
<dbReference type="GeneID" id="20210984"/>
<keyword evidence="5" id="KW-0802">TPR repeat</keyword>
<dbReference type="GO" id="GO:0060271">
    <property type="term" value="P:cilium assembly"/>
    <property type="evidence" value="ECO:0000318"/>
    <property type="project" value="GO_Central"/>
</dbReference>
<dbReference type="KEGG" id="hro:HELRODRAFT_188678"/>
<evidence type="ECO:0000256" key="4">
    <source>
        <dbReference type="ARBA" id="ARBA00022490"/>
    </source>
</evidence>
<organism evidence="12 13">
    <name type="scientific">Helobdella robusta</name>
    <name type="common">Californian leech</name>
    <dbReference type="NCBI Taxonomy" id="6412"/>
    <lineage>
        <taxon>Eukaryota</taxon>
        <taxon>Metazoa</taxon>
        <taxon>Spiralia</taxon>
        <taxon>Lophotrochozoa</taxon>
        <taxon>Annelida</taxon>
        <taxon>Clitellata</taxon>
        <taxon>Hirudinea</taxon>
        <taxon>Rhynchobdellida</taxon>
        <taxon>Glossiphoniidae</taxon>
        <taxon>Helobdella</taxon>
    </lineage>
</organism>
<dbReference type="GO" id="GO:0070507">
    <property type="term" value="P:regulation of microtubule cytoskeleton organization"/>
    <property type="evidence" value="ECO:0007669"/>
    <property type="project" value="InterPro"/>
</dbReference>
<proteinExistence type="predicted"/>
<dbReference type="PANTHER" id="PTHR14594">
    <property type="entry name" value="CENTROSOMAL PROTEIN OF 70 KDA"/>
    <property type="match status" value="1"/>
</dbReference>
<evidence type="ECO:0000256" key="1">
    <source>
        <dbReference type="ARBA" id="ARBA00004300"/>
    </source>
</evidence>
<dbReference type="GO" id="GO:0005815">
    <property type="term" value="C:microtubule organizing center"/>
    <property type="evidence" value="ECO:0000318"/>
    <property type="project" value="GO_Central"/>
</dbReference>
<evidence type="ECO:0000256" key="8">
    <source>
        <dbReference type="ARBA" id="ARBA00025273"/>
    </source>
</evidence>
<evidence type="ECO:0000256" key="5">
    <source>
        <dbReference type="ARBA" id="ARBA00022803"/>
    </source>
</evidence>
<dbReference type="GO" id="GO:0005813">
    <property type="term" value="C:centrosome"/>
    <property type="evidence" value="ECO:0007669"/>
    <property type="project" value="UniProtKB-SubCell"/>
</dbReference>
<dbReference type="EMBL" id="KB096742">
    <property type="protein sequence ID" value="ESO02374.1"/>
    <property type="molecule type" value="Genomic_DNA"/>
</dbReference>
<dbReference type="OrthoDB" id="2020926at2759"/>
<evidence type="ECO:0000313" key="12">
    <source>
        <dbReference type="EnsemblMetazoa" id="HelroP188678"/>
    </source>
</evidence>
<dbReference type="OMA" id="ACQQYLQ"/>
<dbReference type="Proteomes" id="UP000015101">
    <property type="component" value="Unassembled WGS sequence"/>
</dbReference>
<comment type="function">
    <text evidence="8">Plays a role in the organization of both preexisting and nascent microtubules in interphase cells. During mitosis, required for the organization and orientation of the mitotic spindle.</text>
</comment>
<reference evidence="12" key="3">
    <citation type="submission" date="2015-06" db="UniProtKB">
        <authorList>
            <consortium name="EnsemblMetazoa"/>
        </authorList>
    </citation>
    <scope>IDENTIFICATION</scope>
</reference>
<comment type="subcellular location">
    <subcellularLocation>
        <location evidence="1">Cytoplasm</location>
        <location evidence="1">Cytoskeleton</location>
        <location evidence="1">Microtubule organizing center</location>
        <location evidence="1">Centrosome</location>
    </subcellularLocation>
</comment>
<dbReference type="eggNOG" id="ENOG502QS45">
    <property type="taxonomic scope" value="Eukaryota"/>
</dbReference>
<dbReference type="STRING" id="6412.T1FQ87"/>
<dbReference type="InParanoid" id="T1FQ87"/>
<dbReference type="PANTHER" id="PTHR14594:SF1">
    <property type="entry name" value="CENTROSOMAL PROTEIN OF 70 KDA"/>
    <property type="match status" value="1"/>
</dbReference>
<feature type="coiled-coil region" evidence="9">
    <location>
        <begin position="169"/>
        <end position="203"/>
    </location>
</feature>
<dbReference type="EMBL" id="AMQM01000865">
    <property type="status" value="NOT_ANNOTATED_CDS"/>
    <property type="molecule type" value="Genomic_DNA"/>
</dbReference>
<comment type="subunit">
    <text evidence="2">Directly interacts with tubulin-gamma; this interaction determines centrosomal localization.</text>
</comment>
<evidence type="ECO:0000256" key="2">
    <source>
        <dbReference type="ARBA" id="ARBA00011832"/>
    </source>
</evidence>
<gene>
    <name evidence="12" type="primary">20210984</name>
    <name evidence="11" type="ORF">HELRODRAFT_188678</name>
</gene>
<evidence type="ECO:0000256" key="7">
    <source>
        <dbReference type="ARBA" id="ARBA00023212"/>
    </source>
</evidence>
<evidence type="ECO:0000256" key="6">
    <source>
        <dbReference type="ARBA" id="ARBA00023054"/>
    </source>
</evidence>
<reference evidence="11 13" key="2">
    <citation type="journal article" date="2013" name="Nature">
        <title>Insights into bilaterian evolution from three spiralian genomes.</title>
        <authorList>
            <person name="Simakov O."/>
            <person name="Marletaz F."/>
            <person name="Cho S.J."/>
            <person name="Edsinger-Gonzales E."/>
            <person name="Havlak P."/>
            <person name="Hellsten U."/>
            <person name="Kuo D.H."/>
            <person name="Larsson T."/>
            <person name="Lv J."/>
            <person name="Arendt D."/>
            <person name="Savage R."/>
            <person name="Osoegawa K."/>
            <person name="de Jong P."/>
            <person name="Grimwood J."/>
            <person name="Chapman J.A."/>
            <person name="Shapiro H."/>
            <person name="Aerts A."/>
            <person name="Otillar R.P."/>
            <person name="Terry A.Y."/>
            <person name="Boore J.L."/>
            <person name="Grigoriev I.V."/>
            <person name="Lindberg D.R."/>
            <person name="Seaver E.C."/>
            <person name="Weisblat D.A."/>
            <person name="Putnam N.H."/>
            <person name="Rokhsar D.S."/>
        </authorList>
    </citation>
    <scope>NUCLEOTIDE SEQUENCE</scope>
</reference>
<accession>T1FQ87</accession>
<name>T1FQ87_HELRO</name>
<sequence>MFAAKIAMFDSKESDFCGGNRNALLHEETTEWVKLNISLREHGLIPISFLYQQNNHAHEHDETNKYKDHILITLETLQNVRKAIQVLMKDSNRRQDLVQDMITTNNKLREELRRQTIKSKESDAKVNELMLTLNPTNANTATSAATVAAATTTAAATPTSATDMYKSKYEKLKKLKQELAHKCEAYENEIKALKDRITLFEKEDVKKEAKAKELYEKFKGRPGKIRFDDELLTVIDDYERQMRQLKRDIIKKDTFDIYHVSINEHTTNVRELIRSYERKIQEYLKRNKDLKNEIESLKTDLHTKEYRITVTNVASAENKPICSSSSTLSLVSSRYQQQQYQQRIPSSSSSSLSSLSPPQLHHPHHLLSTRLTDLKRQPASLCHKFLELTCSLLGVCDLLDIEPAILKLNKNSSTFNQLDSFVRDVHQMTSRYNLPRPRNKNCACNINNNNKNNNNNNNSTNNNNYAVCTDRHCLLLTLEHWVNQIKHLKNLQGSIKNLSEKMFPWRPISGDDDDDRVCGTLELVNMVDELVADGCHNRVLDASAASKDELVGIVRQFQILFEVPQVSGMYTRMSHLYRRLNENYNVMNNIKDVLGLDKSSNSRVVIDVVNKLVEMNVKTTEQHHQVQLQAQKSREAFDEEKEKLLQRLGEQEEFCSVFHETMQIIMQLLGVASVIQVVPSIERLLEASRD</sequence>
<dbReference type="AlphaFoldDB" id="T1FQ87"/>